<evidence type="ECO:0000259" key="1">
    <source>
        <dbReference type="Pfam" id="PF00535"/>
    </source>
</evidence>
<organism evidence="2 3">
    <name type="scientific">Halospina denitrificans</name>
    <dbReference type="NCBI Taxonomy" id="332522"/>
    <lineage>
        <taxon>Bacteria</taxon>
        <taxon>Pseudomonadati</taxon>
        <taxon>Pseudomonadota</taxon>
        <taxon>Gammaproteobacteria</taxon>
        <taxon>Halospina</taxon>
    </lineage>
</organism>
<evidence type="ECO:0000313" key="3">
    <source>
        <dbReference type="Proteomes" id="UP000295830"/>
    </source>
</evidence>
<comment type="caution">
    <text evidence="2">The sequence shown here is derived from an EMBL/GenBank/DDBJ whole genome shotgun (WGS) entry which is preliminary data.</text>
</comment>
<sequence length="298" mass="34102">MIFCVFSFNRGRFLENCVESIEQCVPDAHVVIFDDDSTDPETCTFLASLEERHTVLKPGSVSSHRLGGLYDNMQAALDYCRDESLVCFLQDDTQVVRHLDSSEIGELETRFDNNPALGFISPCFIRGINRNRGLAYTYDGDSGLYFRSESSNSAGRFFSALLIMKPARLLEVEWHFGRSEPENERQAKEVFSPMGYLFAPFAMWLPEVPAYRGKRKTLGLRLAEKKRNCGYYPFRIMDEAQVRSLKARDPEVLPYAEDFLNCEPNDPPRPWAYNPLTGTGWLKTLNQIEVSLRRLFSA</sequence>
<dbReference type="Proteomes" id="UP000295830">
    <property type="component" value="Unassembled WGS sequence"/>
</dbReference>
<gene>
    <name evidence="2" type="ORF">DES49_0444</name>
</gene>
<dbReference type="Gene3D" id="3.90.550.10">
    <property type="entry name" value="Spore Coat Polysaccharide Biosynthesis Protein SpsA, Chain A"/>
    <property type="match status" value="1"/>
</dbReference>
<protein>
    <submittedName>
        <fullName evidence="2">Glycosyltransferase involved in cell wall biosynthesis</fullName>
    </submittedName>
</protein>
<dbReference type="SUPFAM" id="SSF53448">
    <property type="entry name" value="Nucleotide-diphospho-sugar transferases"/>
    <property type="match status" value="1"/>
</dbReference>
<keyword evidence="2" id="KW-0808">Transferase</keyword>
<dbReference type="Pfam" id="PF00535">
    <property type="entry name" value="Glycos_transf_2"/>
    <property type="match status" value="1"/>
</dbReference>
<dbReference type="CDD" id="cd00761">
    <property type="entry name" value="Glyco_tranf_GTA_type"/>
    <property type="match status" value="1"/>
</dbReference>
<name>A0A4R7K0J3_9GAMM</name>
<dbReference type="AlphaFoldDB" id="A0A4R7K0J3"/>
<dbReference type="InterPro" id="IPR001173">
    <property type="entry name" value="Glyco_trans_2-like"/>
</dbReference>
<evidence type="ECO:0000313" key="2">
    <source>
        <dbReference type="EMBL" id="TDT44342.1"/>
    </source>
</evidence>
<proteinExistence type="predicted"/>
<dbReference type="RefSeq" id="WP_133734731.1">
    <property type="nucleotide sequence ID" value="NZ_SOAX01000001.1"/>
</dbReference>
<accession>A0A4R7K0J3</accession>
<dbReference type="EMBL" id="SOAX01000001">
    <property type="protein sequence ID" value="TDT44342.1"/>
    <property type="molecule type" value="Genomic_DNA"/>
</dbReference>
<feature type="domain" description="Glycosyltransferase 2-like" evidence="1">
    <location>
        <begin position="4"/>
        <end position="98"/>
    </location>
</feature>
<dbReference type="OrthoDB" id="8350085at2"/>
<dbReference type="GO" id="GO:0016740">
    <property type="term" value="F:transferase activity"/>
    <property type="evidence" value="ECO:0007669"/>
    <property type="project" value="UniProtKB-KW"/>
</dbReference>
<keyword evidence="3" id="KW-1185">Reference proteome</keyword>
<reference evidence="2 3" key="1">
    <citation type="submission" date="2019-03" db="EMBL/GenBank/DDBJ databases">
        <title>Genomic Encyclopedia of Type Strains, Phase IV (KMG-IV): sequencing the most valuable type-strain genomes for metagenomic binning, comparative biology and taxonomic classification.</title>
        <authorList>
            <person name="Goeker M."/>
        </authorList>
    </citation>
    <scope>NUCLEOTIDE SEQUENCE [LARGE SCALE GENOMIC DNA]</scope>
    <source>
        <strain evidence="2 3">DSM 15505</strain>
    </source>
</reference>
<dbReference type="InterPro" id="IPR029044">
    <property type="entry name" value="Nucleotide-diphossugar_trans"/>
</dbReference>